<keyword evidence="5" id="KW-0479">Metal-binding</keyword>
<dbReference type="InterPro" id="IPR031322">
    <property type="entry name" value="Shikimate/glucono_kinase"/>
</dbReference>
<feature type="region of interest" description="Disordered" evidence="7">
    <location>
        <begin position="870"/>
        <end position="889"/>
    </location>
</feature>
<feature type="region of interest" description="Disordered" evidence="7">
    <location>
        <begin position="1087"/>
        <end position="1106"/>
    </location>
</feature>
<feature type="region of interest" description="Disordered" evidence="7">
    <location>
        <begin position="2627"/>
        <end position="2656"/>
    </location>
</feature>
<dbReference type="Gene3D" id="3.20.20.70">
    <property type="entry name" value="Aldolase class I"/>
    <property type="match status" value="1"/>
</dbReference>
<dbReference type="Gene3D" id="3.65.10.10">
    <property type="entry name" value="Enolpyruvate transferase domain"/>
    <property type="match status" value="2"/>
</dbReference>
<dbReference type="GO" id="GO:0016765">
    <property type="term" value="F:transferase activity, transferring alkyl or aryl (other than methyl) groups"/>
    <property type="evidence" value="ECO:0007669"/>
    <property type="project" value="InterPro"/>
</dbReference>
<evidence type="ECO:0000256" key="4">
    <source>
        <dbReference type="ARBA" id="ARBA00022679"/>
    </source>
</evidence>
<feature type="compositionally biased region" description="Basic and acidic residues" evidence="7">
    <location>
        <begin position="2160"/>
        <end position="2171"/>
    </location>
</feature>
<dbReference type="Proteomes" id="UP000007494">
    <property type="component" value="Chromosome XI"/>
</dbReference>
<dbReference type="InterPro" id="IPR027417">
    <property type="entry name" value="P-loop_NTPase"/>
</dbReference>
<feature type="compositionally biased region" description="Basic and acidic residues" evidence="7">
    <location>
        <begin position="1262"/>
        <end position="1286"/>
    </location>
</feature>
<keyword evidence="12" id="KW-1185">Reference proteome</keyword>
<organism evidence="11 12">
    <name type="scientific">Neospora caninum (strain Liverpool)</name>
    <dbReference type="NCBI Taxonomy" id="572307"/>
    <lineage>
        <taxon>Eukaryota</taxon>
        <taxon>Sar</taxon>
        <taxon>Alveolata</taxon>
        <taxon>Apicomplexa</taxon>
        <taxon>Conoidasida</taxon>
        <taxon>Coccidia</taxon>
        <taxon>Eucoccidiorida</taxon>
        <taxon>Eimeriorina</taxon>
        <taxon>Sarcocystidae</taxon>
        <taxon>Neospora</taxon>
    </lineage>
</organism>
<feature type="compositionally biased region" description="Polar residues" evidence="7">
    <location>
        <begin position="215"/>
        <end position="228"/>
    </location>
</feature>
<dbReference type="InterPro" id="IPR013792">
    <property type="entry name" value="RNA3'P_cycl/enolpyr_Trfase_a/b"/>
</dbReference>
<dbReference type="OrthoDB" id="197068at2759"/>
<dbReference type="SUPFAM" id="SSF55205">
    <property type="entry name" value="EPT/RTPC-like"/>
    <property type="match status" value="1"/>
</dbReference>
<evidence type="ECO:0000313" key="11">
    <source>
        <dbReference type="EMBL" id="CBZ54886.1"/>
    </source>
</evidence>
<feature type="compositionally biased region" description="Basic and acidic residues" evidence="7">
    <location>
        <begin position="473"/>
        <end position="485"/>
    </location>
</feature>
<comment type="cofactor">
    <cofactor evidence="1">
        <name>NAD(+)</name>
        <dbReference type="ChEBI" id="CHEBI:57540"/>
    </cofactor>
</comment>
<dbReference type="PANTHER" id="PTHR43622">
    <property type="entry name" value="3-DEHYDROQUINATE SYNTHASE"/>
    <property type="match status" value="1"/>
</dbReference>
<dbReference type="Pfam" id="PF01761">
    <property type="entry name" value="DHQ_synthase"/>
    <property type="match status" value="1"/>
</dbReference>
<comment type="cofactor">
    <cofactor evidence="2">
        <name>Co(2+)</name>
        <dbReference type="ChEBI" id="CHEBI:48828"/>
    </cofactor>
</comment>
<feature type="region of interest" description="Disordered" evidence="7">
    <location>
        <begin position="1149"/>
        <end position="1231"/>
    </location>
</feature>
<feature type="compositionally biased region" description="Basic and acidic residues" evidence="7">
    <location>
        <begin position="1168"/>
        <end position="1201"/>
    </location>
</feature>
<evidence type="ECO:0000259" key="9">
    <source>
        <dbReference type="Pfam" id="PF01761"/>
    </source>
</evidence>
<evidence type="ECO:0000259" key="10">
    <source>
        <dbReference type="Pfam" id="PF24621"/>
    </source>
</evidence>
<dbReference type="InterPro" id="IPR036968">
    <property type="entry name" value="Enolpyruvate_Tfrase_sf"/>
</dbReference>
<dbReference type="EC" id="4.2.3.4" evidence="11"/>
<dbReference type="SUPFAM" id="SSF51735">
    <property type="entry name" value="NAD(P)-binding Rossmann-fold domains"/>
    <property type="match status" value="1"/>
</dbReference>
<proteinExistence type="predicted"/>
<dbReference type="eggNOG" id="KOG0692">
    <property type="taxonomic scope" value="Eukaryota"/>
</dbReference>
<dbReference type="Gene3D" id="1.20.1090.10">
    <property type="entry name" value="Dehydroquinate synthase-like - alpha domain"/>
    <property type="match status" value="1"/>
</dbReference>
<accession>F0VME0</accession>
<dbReference type="EMBL" id="FR823392">
    <property type="protein sequence ID" value="CBZ54886.1"/>
    <property type="molecule type" value="Genomic_DNA"/>
</dbReference>
<dbReference type="InParanoid" id="F0VME0"/>
<feature type="region of interest" description="Disordered" evidence="7">
    <location>
        <begin position="1262"/>
        <end position="1302"/>
    </location>
</feature>
<evidence type="ECO:0000313" key="12">
    <source>
        <dbReference type="Proteomes" id="UP000007494"/>
    </source>
</evidence>
<feature type="compositionally biased region" description="Polar residues" evidence="7">
    <location>
        <begin position="190"/>
        <end position="204"/>
    </location>
</feature>
<feature type="region of interest" description="Disordered" evidence="7">
    <location>
        <begin position="2304"/>
        <end position="2358"/>
    </location>
</feature>
<feature type="compositionally biased region" description="Low complexity" evidence="7">
    <location>
        <begin position="1056"/>
        <end position="1069"/>
    </location>
</feature>
<dbReference type="GO" id="GO:0046872">
    <property type="term" value="F:metal ion binding"/>
    <property type="evidence" value="ECO:0007669"/>
    <property type="project" value="UniProtKB-KW"/>
</dbReference>
<protein>
    <submittedName>
        <fullName evidence="11">3-dehydroquinate synthase, related</fullName>
        <ecNumber evidence="11">4.2.3.4</ecNumber>
    </submittedName>
</protein>
<feature type="domain" description="3-dehydroquinate synthase C-terminal" evidence="10">
    <location>
        <begin position="537"/>
        <end position="656"/>
    </location>
</feature>
<feature type="compositionally biased region" description="Polar residues" evidence="7">
    <location>
        <begin position="1020"/>
        <end position="1039"/>
    </location>
</feature>
<dbReference type="Pfam" id="PF00275">
    <property type="entry name" value="EPSP_synthase"/>
    <property type="match status" value="1"/>
</dbReference>
<dbReference type="GO" id="GO:0003856">
    <property type="term" value="F:3-dehydroquinate synthase activity"/>
    <property type="evidence" value="ECO:0007669"/>
    <property type="project" value="UniProtKB-EC"/>
</dbReference>
<dbReference type="InterPro" id="IPR050071">
    <property type="entry name" value="Dehydroquinate_synthase"/>
</dbReference>
<feature type="region of interest" description="Disordered" evidence="7">
    <location>
        <begin position="1925"/>
        <end position="1958"/>
    </location>
</feature>
<evidence type="ECO:0000256" key="7">
    <source>
        <dbReference type="SAM" id="MobiDB-lite"/>
    </source>
</evidence>
<dbReference type="SUPFAM" id="SSF51569">
    <property type="entry name" value="Aldolase"/>
    <property type="match status" value="1"/>
</dbReference>
<feature type="region of interest" description="Disordered" evidence="7">
    <location>
        <begin position="1019"/>
        <end position="1075"/>
    </location>
</feature>
<dbReference type="InterPro" id="IPR030960">
    <property type="entry name" value="DHQS/DOIS_N"/>
</dbReference>
<dbReference type="CDD" id="cd08195">
    <property type="entry name" value="DHQS"/>
    <property type="match status" value="1"/>
</dbReference>
<feature type="region of interest" description="Disordered" evidence="7">
    <location>
        <begin position="1433"/>
        <end position="1482"/>
    </location>
</feature>
<evidence type="ECO:0000259" key="8">
    <source>
        <dbReference type="Pfam" id="PF00275"/>
    </source>
</evidence>
<dbReference type="Pfam" id="PF24621">
    <property type="entry name" value="DHQS_C"/>
    <property type="match status" value="1"/>
</dbReference>
<sequence>MAPASGRRCRVVFVQKEQHAAQLPRAKQTAPPAQEDAPLFHEQCPSKTEQRRPCRLKLRRWQRNCESCSSIGAQHQADRIAGDDTGEVAEPEIDSPLTSLNDGSNGSNFYPIFVGESVLESRDSIEPQLLQSLLLSPSGESSSVTSLHFFVDGSLPRQHLDLVESFAQRLGCSECFPGPRSGAEAAALSPSGSSHQQLPKTQQGPLLPATGSPCPATQASCSQEQLTSDPAGLSGLPQRPVRLWFLKGELGEGLKCREALIEVQDALIFDNPSHSRRTHYITTLSNRLPKDNRDKPVATCTDISPSSPVPPVERRDAGSTAKSSPFDRRSLVFAVGGGTVCDLVGFAAATALRGVKCVLVPTTLLAAVDAAVGGKNGIDVGAAKNCLGTFAHPHAVLVHLPFLRSLSPRHFANGMAEVIKIATTSSTELFEFLSRVDPAALVAAVADSSEPSATGASNDPRKRPSASPALRASDARTVDGKDAVGRAKRGRVRQTPSEEPLIGLSADTAASHREAAGQRDVVDTPRRRLFAADPDMREGMNSALETVILAAIQLKAAVVAEDFREGGKRQILNFGHTIGHGIEMLSRSSDWLHGESVAVGMVLELLLLRLLGLVSPLLSIRVQRLLRKFSLPCSAALSPKDAEEACRLILAHDKKNRAGNVFVTHVLDVGSTHPRHVTAVPHELVRLVLSPVLALAPHRPCLPCSSLRSVAGHTASLPFDAVVSLPGSKSVANRVLLLAALRHCFIPSFRQPMHARPSRERFVLSNLPAAVDVVVMVHALQQLGLYGEFEFVASPSSSSFDLKAEIPLSCKASRSSPSDGPYFDPLAFASVSEGCLRLWVGDSGTASRFLLPFVAFLLVLHHCLHRTHGRQGCPASSPHVDSKSRGKELASERFPNVHSIVVDGGDQLRRRPMGSLAEAISRIVRGCRVSYLKTHGCLPIQLDVDEKVVAQAPTLMDYQEAQNPHADTTLRLMSRVFTDVTEWHVSASESSQFGSALLMLAPLAPYSVQLCLDIVDEQTDQQSEAPHSRVSQQQRQPGTSGEDRPRSWETPEGTCSLSSSPAVSTTSPSCHRKRMREECGTELVDAKYAGDGGSASGRRQYRDPPSAAVNPFVLMTQRLMRQWRFGVSQISSHSYQVCSVWPGVRGDCSTGQESGGRLAKAMKRAGVRKRDSCPQRGPDNFHEEAPASETAARRLSPEHGSPEGTRQQGVDDQKGEASEMTSADSPDLHSPAHWIVEADATAASYFMAMAAVAGGRVHLNVDRDGMPPDLETHSQGREERPARDDLPAQLSGQGGQTLRGRGPLPRALHKLEIPSIASSAGASADPVLTLDLSQMQDCFMTCAVLAAIASRGTTTSNADSCLLQEPADATAKRLLLTSVARRPVFHLKAGRTARLKESDRIAAAARGLKATGFHVDELPDGLLIGDIRMSPLPSGGSTAAPQRALTKHEKNGDEREGIGEDLAKLSGQGASTSPEMRDVEKSEQVEVTAVDSESDHRVAMSFAILGLVRTNVGIRDVSPFDALYAGAKPVPHLSPPSLHKTPTAPAAQPPDEHSQSLSPQVLLLVGMRGVGKSVLGKLAALEREWAFFDLDVVLEAWLRDREDAIRAPVDARLGRHRAVIDLSGTTDVSLLKLNRLRGFIEEEGMHAFREVESQALAFLLSSLRRMRTQNVSCARSAAEADARTQADEDLCKSRHQYPNSELCSIFNSVDERVSEAQAMRNLENPREPTDRLSVSTEQPMGRVDKLVHSDASLQEFLMRCEALGLLKCHSGGCVVSCGGGVVEGEGAMKLLEAEPLVVWVNATEQETVERALRKEGQAPSYFQPPKKATRSAAAEMGCIPSDSNGGGQQGGHSEQGTSVAVAARYREKVRLLYRERAVRYKKVAKFEFWTPPVQELLEGLDSFELSWWPMLSDSKTSVPPLGPPAGTASNCIPSVPSSSTFGPSSEVDAGARSFPASSASRPALPLPHLPTSVADHLAVAHPKEAQRLSLYLRAVHKVWQLFLFALLGPPLPVTPASCFVVCEEVLNWAAGSEATSHSQAGDGAYCRNPLDSPPECQAAQGGGASTAAAHHTKLTTWLEESRYVDAVELRADCLPALEAIERQAFYLRLLTGKPLIFTLRTQQDGGRFGPGNALYKEALALLLSGVCDGSENGATQLDDSFIRSGEEDKAHSSRGRTSPTSGGEPRFREPNGADQARSGSVRNDARSADFPKTELTAPVGHASSSGVPSESRSATNLSFAEEELHAVTEAAAYVSALSRASRLGFDWIDVEVRQVERLHTREERAAAETRKELWARAACRTAVWRPSEEPRTSHTGREAESSRFDSRASASADPTSRPVHARRFSAVSEDSEETTENSLLRGARRQFVEDIIMATPPGGRYIASLHVAWVSERDSDPVKRFYRHCLSSVACWYADVAKIVLAPPQSRLPAQTPLQERTSALEPGLVSAGESKPTNLQVPVLSQDGGDPGEGEESVACLLRSLVMGCASPPQSLNTDTAPRANGEQSRALRSEAGMPNGLELLIQRPLILLQSGAAGRLSRIENRCLTPTCLAGQDTTNVNTVYRDKRDGLLCGINTDYAAIVKAILSRCDKLSFSSSFLVVGAGGAARAAVCACLRIRELLRDSAVNQSSSETHRDGGAHVRSQKHDAWGRERGGKTPAAGQVFIYNRTRSRAEKLAQEFGVSVFETPAADKTTRRCRGNWHQITVIVGTVPGTARCELPEEVFQQRPLVVDMAYNPVLTPLVKKACGAGCEVVHGIELFVWQALIQSRYWVTSQGLAEGKAGEKLQASSDCRDGDESALHCIRGQTDQLQQVLTAKWLETEEGRSYRPIDLRPTELREILRSVEAFYRNVIDVEQLVTLREENFIF</sequence>
<evidence type="ECO:0000256" key="5">
    <source>
        <dbReference type="ARBA" id="ARBA00022723"/>
    </source>
</evidence>
<evidence type="ECO:0000256" key="6">
    <source>
        <dbReference type="ARBA" id="ARBA00023027"/>
    </source>
</evidence>
<feature type="compositionally biased region" description="Basic and acidic residues" evidence="7">
    <location>
        <begin position="2203"/>
        <end position="2212"/>
    </location>
</feature>
<feature type="region of interest" description="Disordered" evidence="7">
    <location>
        <begin position="183"/>
        <end position="233"/>
    </location>
</feature>
<gene>
    <name evidence="11" type="ORF">NCLIV_053120</name>
</gene>
<dbReference type="InterPro" id="IPR001381">
    <property type="entry name" value="DHquinase_I"/>
</dbReference>
<evidence type="ECO:0000256" key="3">
    <source>
        <dbReference type="ARBA" id="ARBA00022490"/>
    </source>
</evidence>
<feature type="compositionally biased region" description="Basic and acidic residues" evidence="7">
    <location>
        <begin position="2632"/>
        <end position="2655"/>
    </location>
</feature>
<feature type="compositionally biased region" description="Basic and acidic residues" evidence="7">
    <location>
        <begin position="2306"/>
        <end position="2326"/>
    </location>
</feature>
<evidence type="ECO:0000256" key="1">
    <source>
        <dbReference type="ARBA" id="ARBA00001911"/>
    </source>
</evidence>
<dbReference type="InterPro" id="IPR013785">
    <property type="entry name" value="Aldolase_TIM"/>
</dbReference>
<feature type="region of interest" description="Disordered" evidence="7">
    <location>
        <begin position="2155"/>
        <end position="2234"/>
    </location>
</feature>
<dbReference type="Gene3D" id="3.40.50.300">
    <property type="entry name" value="P-loop containing nucleotide triphosphate hydrolases"/>
    <property type="match status" value="2"/>
</dbReference>
<dbReference type="Pfam" id="PF01202">
    <property type="entry name" value="SKI"/>
    <property type="match status" value="1"/>
</dbReference>
<dbReference type="VEuPathDB" id="ToxoDB:NCLIV_053120"/>
<reference evidence="12" key="1">
    <citation type="journal article" date="2012" name="PLoS Pathog.">
        <title>Comparative genomics of the apicomplexan parasites Toxoplasma gondii and Neospora caninum: Coccidia differing in host range and transmission strategy.</title>
        <authorList>
            <person name="Reid A.J."/>
            <person name="Vermont S.J."/>
            <person name="Cotton J.A."/>
            <person name="Harris D."/>
            <person name="Hill-Cawthorne G.A."/>
            <person name="Konen-Waisman S."/>
            <person name="Latham S.M."/>
            <person name="Mourier T."/>
            <person name="Norton R."/>
            <person name="Quail M.A."/>
            <person name="Sanders M."/>
            <person name="Shanmugam D."/>
            <person name="Sohal A."/>
            <person name="Wasmuth J.D."/>
            <person name="Brunk B."/>
            <person name="Grigg M.E."/>
            <person name="Howard J.C."/>
            <person name="Parkinson J."/>
            <person name="Roos D.S."/>
            <person name="Trees A.J."/>
            <person name="Berriman M."/>
            <person name="Pain A."/>
            <person name="Wastling J.M."/>
        </authorList>
    </citation>
    <scope>NUCLEOTIDE SEQUENCE [LARGE SCALE GENOMIC DNA]</scope>
    <source>
        <strain evidence="12">Liverpool</strain>
    </source>
</reference>
<dbReference type="Gene3D" id="3.40.50.720">
    <property type="entry name" value="NAD(P)-binding Rossmann-like Domain"/>
    <property type="match status" value="1"/>
</dbReference>
<dbReference type="SUPFAM" id="SSF56796">
    <property type="entry name" value="Dehydroquinate synthase-like"/>
    <property type="match status" value="2"/>
</dbReference>
<keyword evidence="3" id="KW-0963">Cytoplasm</keyword>
<dbReference type="Gene3D" id="3.40.50.1970">
    <property type="match status" value="1"/>
</dbReference>
<dbReference type="OMA" id="WHVSASE"/>
<feature type="compositionally biased region" description="Basic and acidic residues" evidence="7">
    <location>
        <begin position="880"/>
        <end position="889"/>
    </location>
</feature>
<keyword evidence="4" id="KW-0808">Transferase</keyword>
<feature type="domain" description="3-dehydroquinate synthase N-terminal" evidence="9">
    <location>
        <begin position="323"/>
        <end position="412"/>
    </location>
</feature>
<feature type="compositionally biased region" description="Polar residues" evidence="7">
    <location>
        <begin position="2222"/>
        <end position="2234"/>
    </location>
</feature>
<keyword evidence="11" id="KW-0456">Lyase</keyword>
<feature type="region of interest" description="Disordered" evidence="7">
    <location>
        <begin position="1533"/>
        <end position="1555"/>
    </location>
</feature>
<feature type="compositionally biased region" description="Basic and acidic residues" evidence="7">
    <location>
        <begin position="1446"/>
        <end position="1463"/>
    </location>
</feature>
<dbReference type="PANTHER" id="PTHR43622:SF1">
    <property type="entry name" value="3-DEHYDROQUINATE SYNTHASE"/>
    <property type="match status" value="1"/>
</dbReference>
<dbReference type="InterPro" id="IPR056179">
    <property type="entry name" value="DHQS_C"/>
</dbReference>
<dbReference type="SUPFAM" id="SSF52540">
    <property type="entry name" value="P-loop containing nucleoside triphosphate hydrolases"/>
    <property type="match status" value="2"/>
</dbReference>
<dbReference type="Pfam" id="PF01487">
    <property type="entry name" value="DHquinase_I"/>
    <property type="match status" value="1"/>
</dbReference>
<evidence type="ECO:0000256" key="2">
    <source>
        <dbReference type="ARBA" id="ARBA00001941"/>
    </source>
</evidence>
<feature type="compositionally biased region" description="Basic and acidic residues" evidence="7">
    <location>
        <begin position="510"/>
        <end position="520"/>
    </location>
</feature>
<dbReference type="GeneID" id="13441034"/>
<dbReference type="RefSeq" id="XP_003884914.1">
    <property type="nucleotide sequence ID" value="XM_003884865.1"/>
</dbReference>
<keyword evidence="6" id="KW-0520">NAD</keyword>
<feature type="region of interest" description="Disordered" evidence="7">
    <location>
        <begin position="448"/>
        <end position="520"/>
    </location>
</feature>
<dbReference type="InterPro" id="IPR036291">
    <property type="entry name" value="NAD(P)-bd_dom_sf"/>
</dbReference>
<feature type="region of interest" description="Disordered" evidence="7">
    <location>
        <begin position="287"/>
        <end position="324"/>
    </location>
</feature>
<name>F0VME0_NEOCL</name>
<dbReference type="GO" id="GO:0003855">
    <property type="term" value="F:3-dehydroquinate dehydratase activity"/>
    <property type="evidence" value="ECO:0007669"/>
    <property type="project" value="InterPro"/>
</dbReference>
<feature type="domain" description="Enolpyruvate transferase" evidence="8">
    <location>
        <begin position="1390"/>
        <end position="1519"/>
    </location>
</feature>
<feature type="compositionally biased region" description="Low complexity" evidence="7">
    <location>
        <begin position="1933"/>
        <end position="1958"/>
    </location>
</feature>
<dbReference type="InterPro" id="IPR001986">
    <property type="entry name" value="Enolpyruvate_Tfrase_dom"/>
</dbReference>